<comment type="subcellular location">
    <subcellularLocation>
        <location evidence="1">Membrane</location>
        <topology evidence="1">Multi-pass membrane protein</topology>
    </subcellularLocation>
</comment>
<keyword evidence="7" id="KW-0732">Signal</keyword>
<proteinExistence type="predicted"/>
<dbReference type="GO" id="GO:0016020">
    <property type="term" value="C:membrane"/>
    <property type="evidence" value="ECO:0007669"/>
    <property type="project" value="UniProtKB-SubCell"/>
</dbReference>
<keyword evidence="10" id="KW-1185">Reference proteome</keyword>
<feature type="signal peptide" evidence="7">
    <location>
        <begin position="1"/>
        <end position="21"/>
    </location>
</feature>
<evidence type="ECO:0000256" key="7">
    <source>
        <dbReference type="SAM" id="SignalP"/>
    </source>
</evidence>
<reference evidence="8" key="2">
    <citation type="submission" date="2019-06" db="EMBL/GenBank/DDBJ databases">
        <title>Genomics analysis of Aphanomyces spp. identifies a new class of oomycete effector associated with host adaptation.</title>
        <authorList>
            <person name="Gaulin E."/>
        </authorList>
    </citation>
    <scope>NUCLEOTIDE SEQUENCE</scope>
    <source>
        <strain evidence="8">CBS 578.67</strain>
    </source>
</reference>
<evidence type="ECO:0000256" key="3">
    <source>
        <dbReference type="ARBA" id="ARBA00022692"/>
    </source>
</evidence>
<feature type="chain" id="PRO_5036116015" evidence="7">
    <location>
        <begin position="22"/>
        <end position="147"/>
    </location>
</feature>
<evidence type="ECO:0000256" key="1">
    <source>
        <dbReference type="ARBA" id="ARBA00004141"/>
    </source>
</evidence>
<evidence type="ECO:0000313" key="9">
    <source>
        <dbReference type="EMBL" id="VFT80227.1"/>
    </source>
</evidence>
<accession>A0A485KEK9</accession>
<name>A0A485KEK9_9STRA</name>
<evidence type="ECO:0000256" key="4">
    <source>
        <dbReference type="ARBA" id="ARBA00022989"/>
    </source>
</evidence>
<evidence type="ECO:0000313" key="10">
    <source>
        <dbReference type="Proteomes" id="UP000332933"/>
    </source>
</evidence>
<dbReference type="InterPro" id="IPR039309">
    <property type="entry name" value="BT1"/>
</dbReference>
<evidence type="ECO:0000313" key="8">
    <source>
        <dbReference type="EMBL" id="KAF0716067.1"/>
    </source>
</evidence>
<dbReference type="EMBL" id="CAADRA010000462">
    <property type="protein sequence ID" value="VFT80227.1"/>
    <property type="molecule type" value="Genomic_DNA"/>
</dbReference>
<protein>
    <submittedName>
        <fullName evidence="9">Aste57867_3047 protein</fullName>
    </submittedName>
</protein>
<keyword evidence="3 6" id="KW-0812">Transmembrane</keyword>
<dbReference type="AlphaFoldDB" id="A0A485KEK9"/>
<dbReference type="Proteomes" id="UP000332933">
    <property type="component" value="Unassembled WGS sequence"/>
</dbReference>
<dbReference type="PANTHER" id="PTHR31585">
    <property type="entry name" value="FOLATE-BIOPTERIN TRANSPORTER 1, CHLOROPLASTIC"/>
    <property type="match status" value="1"/>
</dbReference>
<evidence type="ECO:0000256" key="2">
    <source>
        <dbReference type="ARBA" id="ARBA00022448"/>
    </source>
</evidence>
<evidence type="ECO:0000256" key="6">
    <source>
        <dbReference type="SAM" id="Phobius"/>
    </source>
</evidence>
<sequence length="147" mass="16199">MNASNSIIAVVLAALIQNNAGDNALFVCAAISYLFSDATSDALVVEIAQREPLASRCRMQSLIYTTRTTFGGSFSWDIGMIALFVMLAIPCTIMVPVSFLVKDIRQSGVHFGSYVSQFWDPYIQIDVFSVERVSRAKDNLVVKTTKF</sequence>
<gene>
    <name evidence="9" type="primary">Aste57867_3047</name>
    <name evidence="8" type="ORF">As57867_003038</name>
    <name evidence="9" type="ORF">ASTE57867_3047</name>
</gene>
<keyword evidence="5 6" id="KW-0472">Membrane</keyword>
<dbReference type="EMBL" id="VJMH01000462">
    <property type="protein sequence ID" value="KAF0716067.1"/>
    <property type="molecule type" value="Genomic_DNA"/>
</dbReference>
<dbReference type="OrthoDB" id="754047at2759"/>
<feature type="transmembrane region" description="Helical" evidence="6">
    <location>
        <begin position="78"/>
        <end position="101"/>
    </location>
</feature>
<evidence type="ECO:0000256" key="5">
    <source>
        <dbReference type="ARBA" id="ARBA00023136"/>
    </source>
</evidence>
<reference evidence="9 10" key="1">
    <citation type="submission" date="2019-03" db="EMBL/GenBank/DDBJ databases">
        <authorList>
            <person name="Gaulin E."/>
            <person name="Dumas B."/>
        </authorList>
    </citation>
    <scope>NUCLEOTIDE SEQUENCE [LARGE SCALE GENOMIC DNA]</scope>
    <source>
        <strain evidence="9">CBS 568.67</strain>
    </source>
</reference>
<organism evidence="9 10">
    <name type="scientific">Aphanomyces stellatus</name>
    <dbReference type="NCBI Taxonomy" id="120398"/>
    <lineage>
        <taxon>Eukaryota</taxon>
        <taxon>Sar</taxon>
        <taxon>Stramenopiles</taxon>
        <taxon>Oomycota</taxon>
        <taxon>Saprolegniomycetes</taxon>
        <taxon>Saprolegniales</taxon>
        <taxon>Verrucalvaceae</taxon>
        <taxon>Aphanomyces</taxon>
    </lineage>
</organism>
<keyword evidence="4 6" id="KW-1133">Transmembrane helix</keyword>
<keyword evidence="2" id="KW-0813">Transport</keyword>